<proteinExistence type="predicted"/>
<reference evidence="2 3" key="1">
    <citation type="journal article" date="2013" name="Front. Plant Sci.">
        <title>The Reference Genome of the Halophytic Plant Eutrema salsugineum.</title>
        <authorList>
            <person name="Yang R."/>
            <person name="Jarvis D.E."/>
            <person name="Chen H."/>
            <person name="Beilstein M.A."/>
            <person name="Grimwood J."/>
            <person name="Jenkins J."/>
            <person name="Shu S."/>
            <person name="Prochnik S."/>
            <person name="Xin M."/>
            <person name="Ma C."/>
            <person name="Schmutz J."/>
            <person name="Wing R.A."/>
            <person name="Mitchell-Olds T."/>
            <person name="Schumaker K.S."/>
            <person name="Wang X."/>
        </authorList>
    </citation>
    <scope>NUCLEOTIDE SEQUENCE [LARGE SCALE GENOMIC DNA]</scope>
</reference>
<protein>
    <recommendedName>
        <fullName evidence="1">At2g35280-like TPR domain-containing protein</fullName>
    </recommendedName>
</protein>
<dbReference type="AlphaFoldDB" id="V4LHY0"/>
<dbReference type="InterPro" id="IPR057136">
    <property type="entry name" value="At2g35280_TPR_dom"/>
</dbReference>
<organism evidence="2 3">
    <name type="scientific">Eutrema salsugineum</name>
    <name type="common">Saltwater cress</name>
    <name type="synonym">Sisymbrium salsugineum</name>
    <dbReference type="NCBI Taxonomy" id="72664"/>
    <lineage>
        <taxon>Eukaryota</taxon>
        <taxon>Viridiplantae</taxon>
        <taxon>Streptophyta</taxon>
        <taxon>Embryophyta</taxon>
        <taxon>Tracheophyta</taxon>
        <taxon>Spermatophyta</taxon>
        <taxon>Magnoliopsida</taxon>
        <taxon>eudicotyledons</taxon>
        <taxon>Gunneridae</taxon>
        <taxon>Pentapetalae</taxon>
        <taxon>rosids</taxon>
        <taxon>malvids</taxon>
        <taxon>Brassicales</taxon>
        <taxon>Brassicaceae</taxon>
        <taxon>Eutremeae</taxon>
        <taxon>Eutrema</taxon>
    </lineage>
</organism>
<name>V4LHY0_EUTSA</name>
<dbReference type="KEGG" id="eus:EUTSA_v10002269mg"/>
<dbReference type="OMA" id="TQLMERC"/>
<dbReference type="Pfam" id="PF23310">
    <property type="entry name" value="TPR_27"/>
    <property type="match status" value="1"/>
</dbReference>
<dbReference type="InterPro" id="IPR040338">
    <property type="entry name" value="At1g67623-like"/>
</dbReference>
<dbReference type="PANTHER" id="PTHR33784:SF42">
    <property type="entry name" value="F-BOX DOMAIN-CONTAINING PROTEIN"/>
    <property type="match status" value="1"/>
</dbReference>
<sequence>MLPKRTLSNFEKLPNDLLGDILSRVAEISRTSLRNTMAASPELAKVANDKRVNKKMNLNPLAMKPLQALNRYTQLMERCLQHRNTEVHYIKGIQEYFHRNNTNIGLHHLKSAAEGSYENGMYIYGIIMLCRGAEEEGKKYLEKLGWKQNKGKATQC</sequence>
<gene>
    <name evidence="2" type="ORF">EUTSA_v10002269mg</name>
</gene>
<dbReference type="eggNOG" id="KOG0851">
    <property type="taxonomic scope" value="Eukaryota"/>
</dbReference>
<evidence type="ECO:0000259" key="1">
    <source>
        <dbReference type="Pfam" id="PF23310"/>
    </source>
</evidence>
<evidence type="ECO:0000313" key="3">
    <source>
        <dbReference type="Proteomes" id="UP000030689"/>
    </source>
</evidence>
<dbReference type="PANTHER" id="PTHR33784">
    <property type="entry name" value="OS05G0482100 PROTEIN"/>
    <property type="match status" value="1"/>
</dbReference>
<dbReference type="Gramene" id="ESQ50125">
    <property type="protein sequence ID" value="ESQ50125"/>
    <property type="gene ID" value="EUTSA_v10002269mg"/>
</dbReference>
<accession>V4LHY0</accession>
<feature type="domain" description="At2g35280-like TPR" evidence="1">
    <location>
        <begin position="71"/>
        <end position="156"/>
    </location>
</feature>
<evidence type="ECO:0000313" key="2">
    <source>
        <dbReference type="EMBL" id="ESQ50125.1"/>
    </source>
</evidence>
<dbReference type="Proteomes" id="UP000030689">
    <property type="component" value="Unassembled WGS sequence"/>
</dbReference>
<dbReference type="EMBL" id="KI517398">
    <property type="protein sequence ID" value="ESQ50125.1"/>
    <property type="molecule type" value="Genomic_DNA"/>
</dbReference>
<keyword evidence="3" id="KW-1185">Reference proteome</keyword>